<reference evidence="1" key="2">
    <citation type="submission" date="2018-03" db="EMBL/GenBank/DDBJ databases">
        <title>The Triticum urartu genome reveals the dynamic nature of wheat genome evolution.</title>
        <authorList>
            <person name="Ling H."/>
            <person name="Ma B."/>
            <person name="Shi X."/>
            <person name="Liu H."/>
            <person name="Dong L."/>
            <person name="Sun H."/>
            <person name="Cao Y."/>
            <person name="Gao Q."/>
            <person name="Zheng S."/>
            <person name="Li Y."/>
            <person name="Yu Y."/>
            <person name="Du H."/>
            <person name="Qi M."/>
            <person name="Li Y."/>
            <person name="Yu H."/>
            <person name="Cui Y."/>
            <person name="Wang N."/>
            <person name="Chen C."/>
            <person name="Wu H."/>
            <person name="Zhao Y."/>
            <person name="Zhang J."/>
            <person name="Li Y."/>
            <person name="Zhou W."/>
            <person name="Zhang B."/>
            <person name="Hu W."/>
            <person name="Eijk M."/>
            <person name="Tang J."/>
            <person name="Witsenboer H."/>
            <person name="Zhao S."/>
            <person name="Li Z."/>
            <person name="Zhang A."/>
            <person name="Wang D."/>
            <person name="Liang C."/>
        </authorList>
    </citation>
    <scope>NUCLEOTIDE SEQUENCE [LARGE SCALE GENOMIC DNA]</scope>
    <source>
        <strain evidence="1">cv. G1812</strain>
    </source>
</reference>
<organism evidence="1 2">
    <name type="scientific">Triticum urartu</name>
    <name type="common">Red wild einkorn</name>
    <name type="synonym">Crithodium urartu</name>
    <dbReference type="NCBI Taxonomy" id="4572"/>
    <lineage>
        <taxon>Eukaryota</taxon>
        <taxon>Viridiplantae</taxon>
        <taxon>Streptophyta</taxon>
        <taxon>Embryophyta</taxon>
        <taxon>Tracheophyta</taxon>
        <taxon>Spermatophyta</taxon>
        <taxon>Magnoliopsida</taxon>
        <taxon>Liliopsida</taxon>
        <taxon>Poales</taxon>
        <taxon>Poaceae</taxon>
        <taxon>BOP clade</taxon>
        <taxon>Pooideae</taxon>
        <taxon>Triticodae</taxon>
        <taxon>Triticeae</taxon>
        <taxon>Triticinae</taxon>
        <taxon>Triticum</taxon>
    </lineage>
</organism>
<accession>A0A8R7QBI6</accession>
<keyword evidence="2" id="KW-1185">Reference proteome</keyword>
<dbReference type="Proteomes" id="UP000015106">
    <property type="component" value="Chromosome 5"/>
</dbReference>
<reference evidence="2" key="1">
    <citation type="journal article" date="2013" name="Nature">
        <title>Draft genome of the wheat A-genome progenitor Triticum urartu.</title>
        <authorList>
            <person name="Ling H.Q."/>
            <person name="Zhao S."/>
            <person name="Liu D."/>
            <person name="Wang J."/>
            <person name="Sun H."/>
            <person name="Zhang C."/>
            <person name="Fan H."/>
            <person name="Li D."/>
            <person name="Dong L."/>
            <person name="Tao Y."/>
            <person name="Gao C."/>
            <person name="Wu H."/>
            <person name="Li Y."/>
            <person name="Cui Y."/>
            <person name="Guo X."/>
            <person name="Zheng S."/>
            <person name="Wang B."/>
            <person name="Yu K."/>
            <person name="Liang Q."/>
            <person name="Yang W."/>
            <person name="Lou X."/>
            <person name="Chen J."/>
            <person name="Feng M."/>
            <person name="Jian J."/>
            <person name="Zhang X."/>
            <person name="Luo G."/>
            <person name="Jiang Y."/>
            <person name="Liu J."/>
            <person name="Wang Z."/>
            <person name="Sha Y."/>
            <person name="Zhang B."/>
            <person name="Wu H."/>
            <person name="Tang D."/>
            <person name="Shen Q."/>
            <person name="Xue P."/>
            <person name="Zou S."/>
            <person name="Wang X."/>
            <person name="Liu X."/>
            <person name="Wang F."/>
            <person name="Yang Y."/>
            <person name="An X."/>
            <person name="Dong Z."/>
            <person name="Zhang K."/>
            <person name="Zhang X."/>
            <person name="Luo M.C."/>
            <person name="Dvorak J."/>
            <person name="Tong Y."/>
            <person name="Wang J."/>
            <person name="Yang H."/>
            <person name="Li Z."/>
            <person name="Wang D."/>
            <person name="Zhang A."/>
            <person name="Wang J."/>
        </authorList>
    </citation>
    <scope>NUCLEOTIDE SEQUENCE</scope>
    <source>
        <strain evidence="2">cv. G1812</strain>
    </source>
</reference>
<proteinExistence type="predicted"/>
<name>A0A8R7QBI6_TRIUA</name>
<dbReference type="AlphaFoldDB" id="A0A8R7QBI6"/>
<reference evidence="1" key="3">
    <citation type="submission" date="2022-06" db="UniProtKB">
        <authorList>
            <consortium name="EnsemblPlants"/>
        </authorList>
    </citation>
    <scope>IDENTIFICATION</scope>
</reference>
<dbReference type="Gramene" id="TuG1812G0500001868.01.T01">
    <property type="protein sequence ID" value="TuG1812G0500001868.01.T01.cds303565"/>
    <property type="gene ID" value="TuG1812G0500001868.01"/>
</dbReference>
<protein>
    <submittedName>
        <fullName evidence="1">Uncharacterized protein</fullName>
    </submittedName>
</protein>
<dbReference type="EnsemblPlants" id="TuG1812G0500001868.01.T01">
    <property type="protein sequence ID" value="TuG1812G0500001868.01.T01.cds303565"/>
    <property type="gene ID" value="TuG1812G0500001868.01"/>
</dbReference>
<evidence type="ECO:0000313" key="1">
    <source>
        <dbReference type="EnsemblPlants" id="TuG1812G0500001868.01.T01.cds303565"/>
    </source>
</evidence>
<evidence type="ECO:0000313" key="2">
    <source>
        <dbReference type="Proteomes" id="UP000015106"/>
    </source>
</evidence>
<sequence length="262" mass="29023">MMLCAVSVFLLVLTALITYMRLLLRLAVRVRCFFPVIVVVVARVLVVLLTEEQYPLHVVIVVRLRGNSLVSRVCCGSDGRAELLGHLLAGGDDLDEVVQRPGLLLQQELLLLHLLPEALEELQRDRVVGLQGQHLLHVDAGQVQPVQRLEAARPLQERLGVPRRRVQGHVAPVDGLVVVVVVLGAVRVHVHVARRHVAVEGGDVVLVVRARGPGGQPDRLVELERRAVVVPQPEQRRAFLLQLRHQLHDGGILVLLHLLLQL</sequence>